<dbReference type="AlphaFoldDB" id="A0A0V1KJN5"/>
<evidence type="ECO:0000313" key="2">
    <source>
        <dbReference type="EMBL" id="KRZ47529.1"/>
    </source>
</evidence>
<keyword evidence="1" id="KW-1133">Transmembrane helix</keyword>
<feature type="non-terminal residue" evidence="2">
    <location>
        <position position="71"/>
    </location>
</feature>
<keyword evidence="1" id="KW-0812">Transmembrane</keyword>
<name>A0A0V1KJN5_9BILA</name>
<reference evidence="2 3" key="1">
    <citation type="submission" date="2015-05" db="EMBL/GenBank/DDBJ databases">
        <title>Evolution of Trichinella species and genotypes.</title>
        <authorList>
            <person name="Korhonen P.K."/>
            <person name="Edoardo P."/>
            <person name="Giuseppe L.R."/>
            <person name="Gasser R.B."/>
        </authorList>
    </citation>
    <scope>NUCLEOTIDE SEQUENCE [LARGE SCALE GENOMIC DNA]</scope>
    <source>
        <strain evidence="2">ISS10</strain>
    </source>
</reference>
<dbReference type="Proteomes" id="UP000054721">
    <property type="component" value="Unassembled WGS sequence"/>
</dbReference>
<comment type="caution">
    <text evidence="2">The sequence shown here is derived from an EMBL/GenBank/DDBJ whole genome shotgun (WGS) entry which is preliminary data.</text>
</comment>
<dbReference type="OrthoDB" id="10465949at2759"/>
<feature type="transmembrane region" description="Helical" evidence="1">
    <location>
        <begin position="48"/>
        <end position="68"/>
    </location>
</feature>
<keyword evidence="1" id="KW-0472">Membrane</keyword>
<organism evidence="2 3">
    <name type="scientific">Trichinella nativa</name>
    <dbReference type="NCBI Taxonomy" id="6335"/>
    <lineage>
        <taxon>Eukaryota</taxon>
        <taxon>Metazoa</taxon>
        <taxon>Ecdysozoa</taxon>
        <taxon>Nematoda</taxon>
        <taxon>Enoplea</taxon>
        <taxon>Dorylaimia</taxon>
        <taxon>Trichinellida</taxon>
        <taxon>Trichinellidae</taxon>
        <taxon>Trichinella</taxon>
    </lineage>
</organism>
<accession>A0A0V1KJN5</accession>
<protein>
    <submittedName>
        <fullName evidence="2">Uncharacterized protein</fullName>
    </submittedName>
</protein>
<proteinExistence type="predicted"/>
<sequence length="71" mass="7938">MSAAVQSFSIREIGNATYGVNLEWISLIRLLCKILQCSRRSHADFGSLLFLGSDTAATLSFIIIIVYYNKH</sequence>
<evidence type="ECO:0000256" key="1">
    <source>
        <dbReference type="SAM" id="Phobius"/>
    </source>
</evidence>
<keyword evidence="3" id="KW-1185">Reference proteome</keyword>
<evidence type="ECO:0000313" key="3">
    <source>
        <dbReference type="Proteomes" id="UP000054721"/>
    </source>
</evidence>
<gene>
    <name evidence="2" type="ORF">T02_5407</name>
</gene>
<dbReference type="EMBL" id="JYDW01000714">
    <property type="protein sequence ID" value="KRZ47529.1"/>
    <property type="molecule type" value="Genomic_DNA"/>
</dbReference>